<name>A0ABP8I7E1_9GAMM</name>
<dbReference type="EMBL" id="BAABFU010000003">
    <property type="protein sequence ID" value="GAA4352956.1"/>
    <property type="molecule type" value="Genomic_DNA"/>
</dbReference>
<dbReference type="PIRSF" id="PIRSF005962">
    <property type="entry name" value="Pept_M20D_amidohydro"/>
    <property type="match status" value="1"/>
</dbReference>
<dbReference type="SUPFAM" id="SSF53187">
    <property type="entry name" value="Zn-dependent exopeptidases"/>
    <property type="match status" value="1"/>
</dbReference>
<organism evidence="4 5">
    <name type="scientific">Kangiella taiwanensis</name>
    <dbReference type="NCBI Taxonomy" id="1079179"/>
    <lineage>
        <taxon>Bacteria</taxon>
        <taxon>Pseudomonadati</taxon>
        <taxon>Pseudomonadota</taxon>
        <taxon>Gammaproteobacteria</taxon>
        <taxon>Kangiellales</taxon>
        <taxon>Kangiellaceae</taxon>
        <taxon>Kangiella</taxon>
    </lineage>
</organism>
<keyword evidence="1" id="KW-0378">Hydrolase</keyword>
<evidence type="ECO:0000259" key="3">
    <source>
        <dbReference type="Pfam" id="PF07687"/>
    </source>
</evidence>
<keyword evidence="2" id="KW-0732">Signal</keyword>
<reference evidence="5" key="1">
    <citation type="journal article" date="2019" name="Int. J. Syst. Evol. Microbiol.">
        <title>The Global Catalogue of Microorganisms (GCM) 10K type strain sequencing project: providing services to taxonomists for standard genome sequencing and annotation.</title>
        <authorList>
            <consortium name="The Broad Institute Genomics Platform"/>
            <consortium name="The Broad Institute Genome Sequencing Center for Infectious Disease"/>
            <person name="Wu L."/>
            <person name="Ma J."/>
        </authorList>
    </citation>
    <scope>NUCLEOTIDE SEQUENCE [LARGE SCALE GENOMIC DNA]</scope>
    <source>
        <strain evidence="5">JCM 17727</strain>
    </source>
</reference>
<dbReference type="PANTHER" id="PTHR11014:SF63">
    <property type="entry name" value="METALLOPEPTIDASE, PUTATIVE (AFU_ORTHOLOGUE AFUA_6G09600)-RELATED"/>
    <property type="match status" value="1"/>
</dbReference>
<dbReference type="InterPro" id="IPR017439">
    <property type="entry name" value="Amidohydrolase"/>
</dbReference>
<dbReference type="Pfam" id="PF01546">
    <property type="entry name" value="Peptidase_M20"/>
    <property type="match status" value="1"/>
</dbReference>
<dbReference type="Gene3D" id="3.30.70.360">
    <property type="match status" value="1"/>
</dbReference>
<dbReference type="InterPro" id="IPR002933">
    <property type="entry name" value="Peptidase_M20"/>
</dbReference>
<dbReference type="InterPro" id="IPR011650">
    <property type="entry name" value="Peptidase_M20_dimer"/>
</dbReference>
<dbReference type="SUPFAM" id="SSF55031">
    <property type="entry name" value="Bacterial exopeptidase dimerisation domain"/>
    <property type="match status" value="1"/>
</dbReference>
<gene>
    <name evidence="4" type="ORF">GCM10023150_21070</name>
</gene>
<dbReference type="Proteomes" id="UP001501294">
    <property type="component" value="Unassembled WGS sequence"/>
</dbReference>
<sequence length="454" mass="49060">MGIIMKPMTKPMLKAGLLGLLSLALFQPTSYANNESNNVHQQIEQVADSLERKVIDWRRHIHQNPELGNREFETSKYIATHLRALGLEVKTEVAHTGVVAVLKGDKPGPVVALRADMDALPVKERVDLPFASKAVGEYMGKEVPVMHACGHDTHVAILMGVAELLAGMQSELPGTVKFIFQPAEEGPPPGEEGGAELMVKQGVLKNPDVDVVFGLHISAGTDVGKINIRKRGIMASSDDFKITINGKQAHGSTPWDSVDPIVTASQIVNSLQTIVSRHMPLTQQASVVTVGSIHGGVRSNIIPEKVEMLGTIRTLSEIDRTRIHEMVRKKATLIGQTMGAEVTVELPYSSAYPVTYNDPDLTDKMLPTLEAVAGAENVITIPPITGAEDFSFYAREVPGVFFFLGGKPKGLPASEAAPHHTPDFYIDESGLKLGVKALSRLAVDYLQAHSAESK</sequence>
<evidence type="ECO:0000313" key="4">
    <source>
        <dbReference type="EMBL" id="GAA4352956.1"/>
    </source>
</evidence>
<evidence type="ECO:0000313" key="5">
    <source>
        <dbReference type="Proteomes" id="UP001501294"/>
    </source>
</evidence>
<dbReference type="PANTHER" id="PTHR11014">
    <property type="entry name" value="PEPTIDASE M20 FAMILY MEMBER"/>
    <property type="match status" value="1"/>
</dbReference>
<protein>
    <submittedName>
        <fullName evidence="4">M20 family metallopeptidase</fullName>
    </submittedName>
</protein>
<accession>A0ABP8I7E1</accession>
<dbReference type="NCBIfam" id="TIGR01891">
    <property type="entry name" value="amidohydrolases"/>
    <property type="match status" value="1"/>
</dbReference>
<feature type="chain" id="PRO_5046145536" evidence="2">
    <location>
        <begin position="33"/>
        <end position="454"/>
    </location>
</feature>
<evidence type="ECO:0000256" key="1">
    <source>
        <dbReference type="ARBA" id="ARBA00022801"/>
    </source>
</evidence>
<comment type="caution">
    <text evidence="4">The sequence shown here is derived from an EMBL/GenBank/DDBJ whole genome shotgun (WGS) entry which is preliminary data.</text>
</comment>
<evidence type="ECO:0000256" key="2">
    <source>
        <dbReference type="SAM" id="SignalP"/>
    </source>
</evidence>
<dbReference type="Pfam" id="PF07687">
    <property type="entry name" value="M20_dimer"/>
    <property type="match status" value="1"/>
</dbReference>
<dbReference type="InterPro" id="IPR036264">
    <property type="entry name" value="Bact_exopeptidase_dim_dom"/>
</dbReference>
<feature type="signal peptide" evidence="2">
    <location>
        <begin position="1"/>
        <end position="32"/>
    </location>
</feature>
<proteinExistence type="predicted"/>
<keyword evidence="5" id="KW-1185">Reference proteome</keyword>
<feature type="domain" description="Peptidase M20 dimerisation" evidence="3">
    <location>
        <begin position="239"/>
        <end position="331"/>
    </location>
</feature>
<dbReference type="Gene3D" id="3.40.630.10">
    <property type="entry name" value="Zn peptidases"/>
    <property type="match status" value="1"/>
</dbReference>